<dbReference type="Proteomes" id="UP001202328">
    <property type="component" value="Unassembled WGS sequence"/>
</dbReference>
<keyword evidence="8" id="KW-0753">Steroid metabolism</keyword>
<organism evidence="16 17">
    <name type="scientific">Papaver atlanticum</name>
    <dbReference type="NCBI Taxonomy" id="357466"/>
    <lineage>
        <taxon>Eukaryota</taxon>
        <taxon>Viridiplantae</taxon>
        <taxon>Streptophyta</taxon>
        <taxon>Embryophyta</taxon>
        <taxon>Tracheophyta</taxon>
        <taxon>Spermatophyta</taxon>
        <taxon>Magnoliopsida</taxon>
        <taxon>Ranunculales</taxon>
        <taxon>Papaveraceae</taxon>
        <taxon>Papaveroideae</taxon>
        <taxon>Papaver</taxon>
    </lineage>
</organism>
<dbReference type="InterPro" id="IPR000172">
    <property type="entry name" value="GMC_OxRdtase_N"/>
</dbReference>
<accession>A0AAD4RWG5</accession>
<evidence type="ECO:0000256" key="10">
    <source>
        <dbReference type="ARBA" id="ARBA00038856"/>
    </source>
</evidence>
<dbReference type="GO" id="GO:0004769">
    <property type="term" value="F:steroid Delta-isomerase activity"/>
    <property type="evidence" value="ECO:0007669"/>
    <property type="project" value="UniProtKB-EC"/>
</dbReference>
<dbReference type="Pfam" id="PF05199">
    <property type="entry name" value="GMC_oxred_C"/>
    <property type="match status" value="1"/>
</dbReference>
<dbReference type="Pfam" id="PF00732">
    <property type="entry name" value="GMC_oxred_N"/>
    <property type="match status" value="1"/>
</dbReference>
<dbReference type="PANTHER" id="PTHR47470">
    <property type="entry name" value="CHOLESTEROL OXIDASE"/>
    <property type="match status" value="1"/>
</dbReference>
<evidence type="ECO:0000256" key="14">
    <source>
        <dbReference type="ARBA" id="ARBA00049778"/>
    </source>
</evidence>
<dbReference type="EC" id="1.1.3.6" evidence="12"/>
<evidence type="ECO:0000256" key="7">
    <source>
        <dbReference type="ARBA" id="ARBA00023166"/>
    </source>
</evidence>
<evidence type="ECO:0000256" key="8">
    <source>
        <dbReference type="ARBA" id="ARBA00023221"/>
    </source>
</evidence>
<keyword evidence="9" id="KW-0413">Isomerase</keyword>
<keyword evidence="5" id="KW-0560">Oxidoreductase</keyword>
<dbReference type="GO" id="GO:0008203">
    <property type="term" value="P:cholesterol metabolic process"/>
    <property type="evidence" value="ECO:0007669"/>
    <property type="project" value="UniProtKB-KW"/>
</dbReference>
<dbReference type="EMBL" id="JAJJMB010017633">
    <property type="protein sequence ID" value="KAI3836951.1"/>
    <property type="molecule type" value="Genomic_DNA"/>
</dbReference>
<keyword evidence="17" id="KW-1185">Reference proteome</keyword>
<comment type="cofactor">
    <cofactor evidence="1">
        <name>FAD</name>
        <dbReference type="ChEBI" id="CHEBI:57692"/>
    </cofactor>
</comment>
<evidence type="ECO:0000256" key="2">
    <source>
        <dbReference type="ARBA" id="ARBA00022548"/>
    </source>
</evidence>
<dbReference type="InterPro" id="IPR017900">
    <property type="entry name" value="4Fe4S_Fe_S_CS"/>
</dbReference>
<evidence type="ECO:0000256" key="9">
    <source>
        <dbReference type="ARBA" id="ARBA00023235"/>
    </source>
</evidence>
<name>A0AAD4RWG5_9MAGN</name>
<dbReference type="EC" id="5.3.3.1" evidence="10"/>
<evidence type="ECO:0000256" key="3">
    <source>
        <dbReference type="ARBA" id="ARBA00022630"/>
    </source>
</evidence>
<dbReference type="PANTHER" id="PTHR47470:SF1">
    <property type="entry name" value="FAD-DEPENDENT OXIDOREDUCTASE 2 FAD BINDING DOMAIN-CONTAINING PROTEIN"/>
    <property type="match status" value="1"/>
</dbReference>
<dbReference type="AlphaFoldDB" id="A0AAD4RWG5"/>
<dbReference type="Gene3D" id="3.50.50.60">
    <property type="entry name" value="FAD/NAD(P)-binding domain"/>
    <property type="match status" value="3"/>
</dbReference>
<keyword evidence="2" id="KW-0153">Cholesterol metabolism</keyword>
<evidence type="ECO:0000313" key="16">
    <source>
        <dbReference type="EMBL" id="KAI3836951.1"/>
    </source>
</evidence>
<dbReference type="InterPro" id="IPR036188">
    <property type="entry name" value="FAD/NAD-bd_sf"/>
</dbReference>
<dbReference type="SUPFAM" id="SSF51905">
    <property type="entry name" value="FAD/NAD(P)-binding domain"/>
    <property type="match status" value="1"/>
</dbReference>
<dbReference type="PROSITE" id="PS00198">
    <property type="entry name" value="4FE4S_FER_1"/>
    <property type="match status" value="1"/>
</dbReference>
<evidence type="ECO:0000256" key="4">
    <source>
        <dbReference type="ARBA" id="ARBA00022827"/>
    </source>
</evidence>
<dbReference type="InterPro" id="IPR017896">
    <property type="entry name" value="4Fe4S_Fe-S-bd"/>
</dbReference>
<evidence type="ECO:0000256" key="11">
    <source>
        <dbReference type="ARBA" id="ARBA00049645"/>
    </source>
</evidence>
<keyword evidence="4" id="KW-0274">FAD</keyword>
<dbReference type="InterPro" id="IPR052542">
    <property type="entry name" value="Cholesterol_Oxidase"/>
</dbReference>
<sequence length="926" mass="101906">MEGGNGEITMCEDGDEVGYDAVVIGSGYGGAVAACRLSMAGVEVCLIEKGRKWEAQDFPTNTLKLISKLRMENRNLGVNVGPKDALFQLHVQDDSVAAVACGLGGGSLINAGVMIPTPVRVRRNPKWPKEWEQDWDICEAAASSMLRAQSIPNEFSNGKVMKEIAEEEIEECYPSLFKLSMNFDAEEAQSSTKTGSCLACGNCLSGCPYNAKNSTDKNYLALAVQAGCTINTECEVQFLVKNCEGSSEITRKQKRRWRIYINDIDYVTADFVVISAGVFGTAKILFQSERRGLTVSDRLGYGFSCNGNNVAYLASSAAPLNGQGVNEEQFSKIPFQDRPGPSISSSYTSSLGFTIQSAVLPASFPSLLFKGVITYGWPVGYWFLHGLLDKVKHMMCAKDSQAMVLNVMGHDESDGRITLEENTNNISFCPPHDPLLNRKIQALQKLTKRLGGILFMSRYRSTSVHLLGGCNASTDPSQGVCNSNGQVFNPGCPSTVHPGLYLCDASLIPCSIGINPCLTIATAAEHISQSLVQDVLRHKNSTHPPQLPRTETANQILRTRKKSETAAKSTVIIKETMTGYLGGMPCKAYLTMKMSSRNNKESHEANSALEEPHLLLRGRVGGYVVFKAVEKDKLYIIDGEVDMCRVENKTPYTQYMYYHLILASSSGSRYVLEGKKIMNPYLLASYGWKETTTLHVTLAEIKRNNSKAEMVDLKGELCITFANLVKSLISLEGNKKGRFICLLLQSFWRTYILQTPRGNPICLLPSSELEHKPYPPSDLHEIKTVDGCTISCRQWKCEQNQGKQRNPVLLINGYITDSFCLPTEPNDLVRTLVEAGYETWLLQARLHPLHPSNNFTIEDIGKFDIPAAVSKILELHGNSVKVHVVAHCAGGLAIHISLMGDYSPAPTPETNCPNHSSVRKMYTGRM</sequence>
<evidence type="ECO:0000256" key="5">
    <source>
        <dbReference type="ARBA" id="ARBA00023002"/>
    </source>
</evidence>
<protein>
    <recommendedName>
        <fullName evidence="13">Cholesterol oxidase</fullName>
        <ecNumber evidence="12">1.1.3.6</ecNumber>
        <ecNumber evidence="10">5.3.3.1</ecNumber>
    </recommendedName>
    <alternativeName>
        <fullName evidence="14">Cholesterol isomerase</fullName>
    </alternativeName>
</protein>
<feature type="domain" description="4Fe-4S ferredoxin-type" evidence="15">
    <location>
        <begin position="188"/>
        <end position="217"/>
    </location>
</feature>
<evidence type="ECO:0000256" key="12">
    <source>
        <dbReference type="ARBA" id="ARBA00049723"/>
    </source>
</evidence>
<evidence type="ECO:0000313" key="17">
    <source>
        <dbReference type="Proteomes" id="UP001202328"/>
    </source>
</evidence>
<keyword evidence="7" id="KW-1207">Sterol metabolism</keyword>
<dbReference type="Gene3D" id="3.40.50.1820">
    <property type="entry name" value="alpha/beta hydrolase"/>
    <property type="match status" value="1"/>
</dbReference>
<comment type="pathway">
    <text evidence="11">Steroid metabolism; cholesterol degradation.</text>
</comment>
<reference evidence="16" key="1">
    <citation type="submission" date="2022-04" db="EMBL/GenBank/DDBJ databases">
        <title>A functionally conserved STORR gene fusion in Papaver species that diverged 16.8 million years ago.</title>
        <authorList>
            <person name="Catania T."/>
        </authorList>
    </citation>
    <scope>NUCLEOTIDE SEQUENCE</scope>
    <source>
        <strain evidence="16">S-188037</strain>
    </source>
</reference>
<evidence type="ECO:0000256" key="6">
    <source>
        <dbReference type="ARBA" id="ARBA00023098"/>
    </source>
</evidence>
<dbReference type="GO" id="GO:0050660">
    <property type="term" value="F:flavin adenine dinucleotide binding"/>
    <property type="evidence" value="ECO:0007669"/>
    <property type="project" value="InterPro"/>
</dbReference>
<keyword evidence="3" id="KW-0285">Flavoprotein</keyword>
<keyword evidence="6" id="KW-0443">Lipid metabolism</keyword>
<proteinExistence type="predicted"/>
<dbReference type="SUPFAM" id="SSF53474">
    <property type="entry name" value="alpha/beta-Hydrolases"/>
    <property type="match status" value="1"/>
</dbReference>
<evidence type="ECO:0000259" key="15">
    <source>
        <dbReference type="PROSITE" id="PS51379"/>
    </source>
</evidence>
<gene>
    <name evidence="16" type="ORF">MKW98_005284</name>
</gene>
<evidence type="ECO:0000256" key="1">
    <source>
        <dbReference type="ARBA" id="ARBA00001974"/>
    </source>
</evidence>
<comment type="caution">
    <text evidence="16">The sequence shown here is derived from an EMBL/GenBank/DDBJ whole genome shotgun (WGS) entry which is preliminary data.</text>
</comment>
<evidence type="ECO:0000256" key="13">
    <source>
        <dbReference type="ARBA" id="ARBA00049744"/>
    </source>
</evidence>
<dbReference type="PROSITE" id="PS51379">
    <property type="entry name" value="4FE4S_FER_2"/>
    <property type="match status" value="1"/>
</dbReference>
<dbReference type="GO" id="GO:0016995">
    <property type="term" value="F:cholesterol oxidase activity"/>
    <property type="evidence" value="ECO:0007669"/>
    <property type="project" value="UniProtKB-EC"/>
</dbReference>
<dbReference type="InterPro" id="IPR029058">
    <property type="entry name" value="AB_hydrolase_fold"/>
</dbReference>
<dbReference type="InterPro" id="IPR007867">
    <property type="entry name" value="GMC_OxRtase_C"/>
</dbReference>